<feature type="region of interest" description="Disordered" evidence="3">
    <location>
        <begin position="679"/>
        <end position="714"/>
    </location>
</feature>
<feature type="chain" id="PRO_5039741145" evidence="2">
    <location>
        <begin position="33"/>
        <end position="741"/>
    </location>
</feature>
<dbReference type="InterPro" id="IPR006311">
    <property type="entry name" value="TAT_signal"/>
</dbReference>
<dbReference type="Gene3D" id="3.90.780.10">
    <property type="entry name" value="5'-Nucleotidase, C-terminal domain"/>
    <property type="match status" value="1"/>
</dbReference>
<evidence type="ECO:0000313" key="8">
    <source>
        <dbReference type="Proteomes" id="UP000824005"/>
    </source>
</evidence>
<name>A0A9D1Z072_9MICO</name>
<dbReference type="InterPro" id="IPR006179">
    <property type="entry name" value="5_nucleotidase/apyrase"/>
</dbReference>
<dbReference type="GO" id="GO:0008768">
    <property type="term" value="F:UDP-sugar diphosphatase activity"/>
    <property type="evidence" value="ECO:0007669"/>
    <property type="project" value="TreeGrafter"/>
</dbReference>
<dbReference type="Pfam" id="PF02872">
    <property type="entry name" value="5_nucleotid_C"/>
    <property type="match status" value="1"/>
</dbReference>
<dbReference type="GO" id="GO:0030288">
    <property type="term" value="C:outer membrane-bounded periplasmic space"/>
    <property type="evidence" value="ECO:0007669"/>
    <property type="project" value="TreeGrafter"/>
</dbReference>
<gene>
    <name evidence="7" type="ORF">H9830_13075</name>
</gene>
<accession>A0A9D1Z072</accession>
<protein>
    <submittedName>
        <fullName evidence="7">Bifunctional metallophosphatase/5'-nucleotidase</fullName>
    </submittedName>
</protein>
<sequence>MTTLRRRGKVYAVTAAALAAALAIPGAAAAQAQEDETRVNVLYFNDFHGRIDNYADLTVGFAATIEELRQVEGEENTLVLSGGDSVGGTLYNSSSQNDQPTIDVLNALEIDASALGNHEFDAGIADLEERITPGTDFSYLGANVTYNGNPVADGGVEMFEVGDITVAVIGAVTEETPGLVDQNGIQGVEFTNAVDAVNREAAELEASGEADIVVAVFHAGGTVQLSPNAPQEEQATALEAAMQDQREFREIVEDTDPSVDLILNGHTHKPYNWLAPVAGGGERPIVQAGEYASHIGQIPLVIDADGNVEVDLDGFGLVSTADTEIPVDNERVNAVSDIVDDAVRVADELGSVPIGSLEEGADITTAYIGDQRDDRGSASTMGTLVANMYRDALESEQRGGAEIGIVNPGGLRSDFVYSETVDGVLTVRDAVDVLPFANSLFTTTLTGAQLKQTLEEQWQPDGADRGYLQLGLSDNVRYSSDSSQPRNERITGIWIDGERVTDEQEIRVAIPSFLTSGVGDNFFTLGDGTDTRDGGIIDSDGFMDYVEANSPLSPDFARSQLDIVGLPTDAVDAGSQVEFTVNDVDLTSLGTPQSESLYVYYGDEQIAEAPVADNSAEVSFTVPGGEGDAEAAGSDGSLATVTFFEWLFQQDAVPTTEEFSLRTDSGTNIPFELQVVPADDDVTPTEDPSESPSESDPGDSDGDTGGDGNLPETSAELPYALLGFALLAMIAGGAVQLRRRS</sequence>
<dbReference type="PANTHER" id="PTHR11575">
    <property type="entry name" value="5'-NUCLEOTIDASE-RELATED"/>
    <property type="match status" value="1"/>
</dbReference>
<proteinExistence type="inferred from homology"/>
<evidence type="ECO:0000313" key="7">
    <source>
        <dbReference type="EMBL" id="HIY67196.1"/>
    </source>
</evidence>
<feature type="compositionally biased region" description="Acidic residues" evidence="3">
    <location>
        <begin position="679"/>
        <end position="689"/>
    </location>
</feature>
<dbReference type="Pfam" id="PF00149">
    <property type="entry name" value="Metallophos"/>
    <property type="match status" value="1"/>
</dbReference>
<reference evidence="7" key="1">
    <citation type="journal article" date="2021" name="PeerJ">
        <title>Extensive microbial diversity within the chicken gut microbiome revealed by metagenomics and culture.</title>
        <authorList>
            <person name="Gilroy R."/>
            <person name="Ravi A."/>
            <person name="Getino M."/>
            <person name="Pursley I."/>
            <person name="Horton D.L."/>
            <person name="Alikhan N.F."/>
            <person name="Baker D."/>
            <person name="Gharbi K."/>
            <person name="Hall N."/>
            <person name="Watson M."/>
            <person name="Adriaenssens E.M."/>
            <person name="Foster-Nyarko E."/>
            <person name="Jarju S."/>
            <person name="Secka A."/>
            <person name="Antonio M."/>
            <person name="Oren A."/>
            <person name="Chaudhuri R.R."/>
            <person name="La Ragione R."/>
            <person name="Hildebrand F."/>
            <person name="Pallen M.J."/>
        </authorList>
    </citation>
    <scope>NUCLEOTIDE SEQUENCE</scope>
    <source>
        <strain evidence="7">ChiGjej1B1-98</strain>
    </source>
</reference>
<evidence type="ECO:0000256" key="4">
    <source>
        <dbReference type="SAM" id="Phobius"/>
    </source>
</evidence>
<dbReference type="Gene3D" id="3.60.21.10">
    <property type="match status" value="1"/>
</dbReference>
<keyword evidence="4" id="KW-1133">Transmembrane helix</keyword>
<keyword evidence="4" id="KW-0812">Transmembrane</keyword>
<comment type="similarity">
    <text evidence="2">Belongs to the 5'-nucleotidase family.</text>
</comment>
<dbReference type="GO" id="GO:0000166">
    <property type="term" value="F:nucleotide binding"/>
    <property type="evidence" value="ECO:0007669"/>
    <property type="project" value="UniProtKB-KW"/>
</dbReference>
<dbReference type="InterPro" id="IPR004843">
    <property type="entry name" value="Calcineurin-like_PHP"/>
</dbReference>
<dbReference type="EMBL" id="DXDC01000395">
    <property type="protein sequence ID" value="HIY67196.1"/>
    <property type="molecule type" value="Genomic_DNA"/>
</dbReference>
<keyword evidence="2" id="KW-0547">Nucleotide-binding</keyword>
<dbReference type="PROSITE" id="PS51318">
    <property type="entry name" value="TAT"/>
    <property type="match status" value="1"/>
</dbReference>
<dbReference type="PANTHER" id="PTHR11575:SF24">
    <property type="entry name" value="5'-NUCLEOTIDASE"/>
    <property type="match status" value="1"/>
</dbReference>
<evidence type="ECO:0000259" key="6">
    <source>
        <dbReference type="Pfam" id="PF02872"/>
    </source>
</evidence>
<dbReference type="InterPro" id="IPR036907">
    <property type="entry name" value="5'-Nucleotdase_C_sf"/>
</dbReference>
<organism evidence="7 8">
    <name type="scientific">Candidatus Agrococcus pullicola</name>
    <dbReference type="NCBI Taxonomy" id="2838429"/>
    <lineage>
        <taxon>Bacteria</taxon>
        <taxon>Bacillati</taxon>
        <taxon>Actinomycetota</taxon>
        <taxon>Actinomycetes</taxon>
        <taxon>Micrococcales</taxon>
        <taxon>Microbacteriaceae</taxon>
        <taxon>Agrococcus</taxon>
    </lineage>
</organism>
<keyword evidence="1 2" id="KW-0732">Signal</keyword>
<evidence type="ECO:0000256" key="1">
    <source>
        <dbReference type="ARBA" id="ARBA00022729"/>
    </source>
</evidence>
<feature type="domain" description="Calcineurin-like phosphoesterase" evidence="5">
    <location>
        <begin position="41"/>
        <end position="270"/>
    </location>
</feature>
<reference evidence="7" key="2">
    <citation type="submission" date="2021-04" db="EMBL/GenBank/DDBJ databases">
        <authorList>
            <person name="Gilroy R."/>
        </authorList>
    </citation>
    <scope>NUCLEOTIDE SEQUENCE</scope>
    <source>
        <strain evidence="7">ChiGjej1B1-98</strain>
    </source>
</reference>
<evidence type="ECO:0000259" key="5">
    <source>
        <dbReference type="Pfam" id="PF00149"/>
    </source>
</evidence>
<keyword evidence="2" id="KW-0378">Hydrolase</keyword>
<dbReference type="GO" id="GO:0009166">
    <property type="term" value="P:nucleotide catabolic process"/>
    <property type="evidence" value="ECO:0007669"/>
    <property type="project" value="InterPro"/>
</dbReference>
<dbReference type="GO" id="GO:0008253">
    <property type="term" value="F:5'-nucleotidase activity"/>
    <property type="evidence" value="ECO:0007669"/>
    <property type="project" value="TreeGrafter"/>
</dbReference>
<feature type="domain" description="5'-Nucleotidase C-terminal" evidence="6">
    <location>
        <begin position="370"/>
        <end position="522"/>
    </location>
</feature>
<dbReference type="SUPFAM" id="SSF55816">
    <property type="entry name" value="5'-nucleotidase (syn. UDP-sugar hydrolase), C-terminal domain"/>
    <property type="match status" value="1"/>
</dbReference>
<keyword evidence="4" id="KW-0472">Membrane</keyword>
<feature type="transmembrane region" description="Helical" evidence="4">
    <location>
        <begin position="717"/>
        <end position="737"/>
    </location>
</feature>
<evidence type="ECO:0000256" key="2">
    <source>
        <dbReference type="RuleBase" id="RU362119"/>
    </source>
</evidence>
<dbReference type="InterPro" id="IPR008334">
    <property type="entry name" value="5'-Nucleotdase_C"/>
</dbReference>
<dbReference type="SUPFAM" id="SSF56300">
    <property type="entry name" value="Metallo-dependent phosphatases"/>
    <property type="match status" value="1"/>
</dbReference>
<dbReference type="Proteomes" id="UP000824005">
    <property type="component" value="Unassembled WGS sequence"/>
</dbReference>
<feature type="signal peptide" evidence="2">
    <location>
        <begin position="1"/>
        <end position="32"/>
    </location>
</feature>
<evidence type="ECO:0000256" key="3">
    <source>
        <dbReference type="SAM" id="MobiDB-lite"/>
    </source>
</evidence>
<comment type="caution">
    <text evidence="7">The sequence shown here is derived from an EMBL/GenBank/DDBJ whole genome shotgun (WGS) entry which is preliminary data.</text>
</comment>
<dbReference type="PRINTS" id="PR01607">
    <property type="entry name" value="APYRASEFAMLY"/>
</dbReference>
<dbReference type="InterPro" id="IPR029052">
    <property type="entry name" value="Metallo-depent_PP-like"/>
</dbReference>
<dbReference type="AlphaFoldDB" id="A0A9D1Z072"/>